<dbReference type="VEuPathDB" id="FungiDB:PV10_00581"/>
<evidence type="ECO:0000256" key="2">
    <source>
        <dbReference type="ARBA" id="ARBA00023043"/>
    </source>
</evidence>
<keyword evidence="2 3" id="KW-0040">ANK repeat</keyword>
<protein>
    <submittedName>
        <fullName evidence="5">Uncharacterized protein</fullName>
    </submittedName>
</protein>
<dbReference type="PANTHER" id="PTHR24198:SF165">
    <property type="entry name" value="ANKYRIN REPEAT-CONTAINING PROTEIN-RELATED"/>
    <property type="match status" value="1"/>
</dbReference>
<feature type="repeat" description="ANK" evidence="3">
    <location>
        <begin position="514"/>
        <end position="546"/>
    </location>
</feature>
<dbReference type="OrthoDB" id="20872at2759"/>
<dbReference type="SUPFAM" id="SSF48403">
    <property type="entry name" value="Ankyrin repeat"/>
    <property type="match status" value="2"/>
</dbReference>
<feature type="region of interest" description="Disordered" evidence="4">
    <location>
        <begin position="319"/>
        <end position="349"/>
    </location>
</feature>
<dbReference type="Pfam" id="PF12796">
    <property type="entry name" value="Ank_2"/>
    <property type="match status" value="5"/>
</dbReference>
<evidence type="ECO:0000256" key="4">
    <source>
        <dbReference type="SAM" id="MobiDB-lite"/>
    </source>
</evidence>
<dbReference type="PROSITE" id="PS50088">
    <property type="entry name" value="ANK_REPEAT"/>
    <property type="match status" value="5"/>
</dbReference>
<dbReference type="InterPro" id="IPR002110">
    <property type="entry name" value="Ankyrin_rpt"/>
</dbReference>
<keyword evidence="1" id="KW-0677">Repeat</keyword>
<sequence length="923" mass="101426">MAPKRGKESLLDLCSRATVSGNGISVRMLEYMSTAKHQPHGFRELATEFLEVSRILWSIEAGLLESTRTQNRLPADMVQELDKKFRQTHDDFLVLNQLLAKFLDYERKKGFGKLSKSWHMMFVDTDIHKMRDSLEKSREALRMSALVFRWSLGDDRVDASAGIGYTGLAAALDRMNNTRIHSLSTAQDSLPDHAQTREAQVSEIPDRLPPLPSLPATERITTYSLFPKQDPDRPEESSVAPSTVPTTATLTSQSDRHSLRPAPSTRSSKISQSTAREHSFSKGGVHANEEVIPEDQVTVQDMDSFSQIEEMIHEIQLDDKHASQGTTIKADSTSAERWTPKQTSGANSTALRSSLVSAVQQRKHKMIEQLLDCGVPPENPEINLLREAVVNRDLESVRLLLLFGADANGLDKNRLTPLYSATELSFVDSARFLIKYGADPNLPAGPDAESPLASAVTDNKLELVKLFLTYGGDANLVTADGSTLLLKTISKTSSKQMVELLLNYGSDPNGKSTEGVSPLFEAIQAKRLDLIELLLANKADPNLPGPKHPIWPSTYNAKILQLLLSYGAKTKRAPGCLELATSVNNIESIRILLDAGVDPNTRKDGIYTPLCSAIRDDRSELVTLLLSRGADPNFMASEYPAWKCVTHNRTHLLPQIIAAGADIHKPKGILEKAVAHNNRDALVYLLEKGANPNDRTSDGHTALTTAIQEERIEMIDLLLANGADPSIRGTDWPICMAVRQPEILKKLLPSLHNPRSVKGVMEMAVVANQLESIKMLLKAGISVEDKNGGVFSPLTTAIREDRKDIVRYLIDEAGADINAPGEHLPIVKSIRRYKGGDTDTIEFLLSRGVDVNKMYRGWNSVLQAVESGNAKILRLLDEQGGGINLQVKDDNGRTAAEIMVEAGWEEAYNALLAEVESDGSSSS</sequence>
<evidence type="ECO:0000256" key="1">
    <source>
        <dbReference type="ARBA" id="ARBA00022737"/>
    </source>
</evidence>
<dbReference type="AlphaFoldDB" id="A0A438NGF4"/>
<feature type="compositionally biased region" description="Polar residues" evidence="4">
    <location>
        <begin position="264"/>
        <end position="274"/>
    </location>
</feature>
<proteinExistence type="predicted"/>
<feature type="compositionally biased region" description="Polar residues" evidence="4">
    <location>
        <begin position="323"/>
        <end position="349"/>
    </location>
</feature>
<dbReference type="Proteomes" id="UP000288859">
    <property type="component" value="Unassembled WGS sequence"/>
</dbReference>
<evidence type="ECO:0000313" key="5">
    <source>
        <dbReference type="EMBL" id="RVX74808.1"/>
    </source>
</evidence>
<evidence type="ECO:0000256" key="3">
    <source>
        <dbReference type="PROSITE-ProRule" id="PRU00023"/>
    </source>
</evidence>
<evidence type="ECO:0000313" key="6">
    <source>
        <dbReference type="Proteomes" id="UP000288859"/>
    </source>
</evidence>
<name>A0A438NGF4_EXOME</name>
<gene>
    <name evidence="5" type="ORF">B0A52_01085</name>
</gene>
<dbReference type="PROSITE" id="PS50297">
    <property type="entry name" value="ANK_REP_REGION"/>
    <property type="match status" value="2"/>
</dbReference>
<dbReference type="InterPro" id="IPR036770">
    <property type="entry name" value="Ankyrin_rpt-contain_sf"/>
</dbReference>
<feature type="repeat" description="ANK" evidence="3">
    <location>
        <begin position="413"/>
        <end position="445"/>
    </location>
</feature>
<reference evidence="5 6" key="1">
    <citation type="submission" date="2017-03" db="EMBL/GenBank/DDBJ databases">
        <title>Genomes of endolithic fungi from Antarctica.</title>
        <authorList>
            <person name="Coleine C."/>
            <person name="Masonjones S."/>
            <person name="Stajich J.E."/>
        </authorList>
    </citation>
    <scope>NUCLEOTIDE SEQUENCE [LARGE SCALE GENOMIC DNA]</scope>
    <source>
        <strain evidence="5 6">CCFEE 6314</strain>
    </source>
</reference>
<feature type="repeat" description="ANK" evidence="3">
    <location>
        <begin position="698"/>
        <end position="730"/>
    </location>
</feature>
<dbReference type="SMART" id="SM00248">
    <property type="entry name" value="ANK"/>
    <property type="match status" value="14"/>
</dbReference>
<accession>A0A438NGF4</accession>
<dbReference type="Gene3D" id="1.25.40.20">
    <property type="entry name" value="Ankyrin repeat-containing domain"/>
    <property type="match status" value="3"/>
</dbReference>
<dbReference type="EMBL" id="NAJM01000003">
    <property type="protein sequence ID" value="RVX74808.1"/>
    <property type="molecule type" value="Genomic_DNA"/>
</dbReference>
<organism evidence="5 6">
    <name type="scientific">Exophiala mesophila</name>
    <name type="common">Black yeast-like fungus</name>
    <dbReference type="NCBI Taxonomy" id="212818"/>
    <lineage>
        <taxon>Eukaryota</taxon>
        <taxon>Fungi</taxon>
        <taxon>Dikarya</taxon>
        <taxon>Ascomycota</taxon>
        <taxon>Pezizomycotina</taxon>
        <taxon>Eurotiomycetes</taxon>
        <taxon>Chaetothyriomycetidae</taxon>
        <taxon>Chaetothyriales</taxon>
        <taxon>Herpotrichiellaceae</taxon>
        <taxon>Exophiala</taxon>
    </lineage>
</organism>
<feature type="compositionally biased region" description="Polar residues" evidence="4">
    <location>
        <begin position="239"/>
        <end position="253"/>
    </location>
</feature>
<feature type="repeat" description="ANK" evidence="3">
    <location>
        <begin position="605"/>
        <end position="637"/>
    </location>
</feature>
<comment type="caution">
    <text evidence="5">The sequence shown here is derived from an EMBL/GenBank/DDBJ whole genome shotgun (WGS) entry which is preliminary data.</text>
</comment>
<dbReference type="PANTHER" id="PTHR24198">
    <property type="entry name" value="ANKYRIN REPEAT AND PROTEIN KINASE DOMAIN-CONTAINING PROTEIN"/>
    <property type="match status" value="1"/>
</dbReference>
<feature type="repeat" description="ANK" evidence="3">
    <location>
        <begin position="447"/>
        <end position="479"/>
    </location>
</feature>
<feature type="region of interest" description="Disordered" evidence="4">
    <location>
        <begin position="184"/>
        <end position="297"/>
    </location>
</feature>